<comment type="similarity">
    <text evidence="1">Belongs to the eIF-2-alpha family.</text>
</comment>
<dbReference type="OrthoDB" id="1685042at2759"/>
<dbReference type="Gene3D" id="3.30.70.1130">
    <property type="entry name" value="EIF_2_alpha"/>
    <property type="match status" value="1"/>
</dbReference>
<dbReference type="InterPro" id="IPR044126">
    <property type="entry name" value="S1_IF2_alpha"/>
</dbReference>
<feature type="domain" description="S1 motif" evidence="4">
    <location>
        <begin position="57"/>
        <end position="128"/>
    </location>
</feature>
<evidence type="ECO:0000256" key="3">
    <source>
        <dbReference type="ARBA" id="ARBA00022917"/>
    </source>
</evidence>
<proteinExistence type="inferred from homology"/>
<keyword evidence="6" id="KW-1185">Reference proteome</keyword>
<dbReference type="CDD" id="cd04452">
    <property type="entry name" value="S1_IF2_alpha"/>
    <property type="match status" value="1"/>
</dbReference>
<protein>
    <submittedName>
        <fullName evidence="5">Eukaryotic translation initiation factor 2 subunit 1</fullName>
    </submittedName>
</protein>
<dbReference type="SMART" id="SM00316">
    <property type="entry name" value="S1"/>
    <property type="match status" value="1"/>
</dbReference>
<accession>A0A9N8DM49</accession>
<dbReference type="InterPro" id="IPR003029">
    <property type="entry name" value="S1_domain"/>
</dbReference>
<comment type="caution">
    <text evidence="5">The sequence shown here is derived from an EMBL/GenBank/DDBJ whole genome shotgun (WGS) entry which is preliminary data.</text>
</comment>
<dbReference type="GO" id="GO:0005850">
    <property type="term" value="C:eukaryotic translation initiation factor 2 complex"/>
    <property type="evidence" value="ECO:0007669"/>
    <property type="project" value="TreeGrafter"/>
</dbReference>
<gene>
    <name evidence="5" type="ORF">SEMRO_236_G095090.1</name>
</gene>
<dbReference type="PROSITE" id="PS50126">
    <property type="entry name" value="S1"/>
    <property type="match status" value="1"/>
</dbReference>
<keyword evidence="3" id="KW-0648">Protein biosynthesis</keyword>
<dbReference type="Pfam" id="PF07541">
    <property type="entry name" value="EIF_2_alpha"/>
    <property type="match status" value="1"/>
</dbReference>
<dbReference type="GO" id="GO:0003723">
    <property type="term" value="F:RNA binding"/>
    <property type="evidence" value="ECO:0007669"/>
    <property type="project" value="InterPro"/>
</dbReference>
<dbReference type="FunFam" id="3.30.70.1130:FF:000001">
    <property type="entry name" value="Eukaryotic translation initiation factor 2 subunit 1"/>
    <property type="match status" value="1"/>
</dbReference>
<dbReference type="SUPFAM" id="SSF50249">
    <property type="entry name" value="Nucleic acid-binding proteins"/>
    <property type="match status" value="1"/>
</dbReference>
<dbReference type="PANTHER" id="PTHR10602">
    <property type="entry name" value="EUKARYOTIC TRANSLATION INITIATION FACTOR 2 SUBUNIT 1"/>
    <property type="match status" value="1"/>
</dbReference>
<reference evidence="5" key="1">
    <citation type="submission" date="2020-06" db="EMBL/GenBank/DDBJ databases">
        <authorList>
            <consortium name="Plant Systems Biology data submission"/>
        </authorList>
    </citation>
    <scope>NUCLEOTIDE SEQUENCE</scope>
    <source>
        <strain evidence="5">D6</strain>
    </source>
</reference>
<dbReference type="Proteomes" id="UP001153069">
    <property type="component" value="Unassembled WGS sequence"/>
</dbReference>
<dbReference type="Pfam" id="PF00575">
    <property type="entry name" value="S1"/>
    <property type="match status" value="1"/>
</dbReference>
<evidence type="ECO:0000256" key="2">
    <source>
        <dbReference type="ARBA" id="ARBA00022540"/>
    </source>
</evidence>
<evidence type="ECO:0000259" key="4">
    <source>
        <dbReference type="PROSITE" id="PS50126"/>
    </source>
</evidence>
<dbReference type="Gene3D" id="2.40.50.140">
    <property type="entry name" value="Nucleic acid-binding proteins"/>
    <property type="match status" value="1"/>
</dbReference>
<evidence type="ECO:0000313" key="5">
    <source>
        <dbReference type="EMBL" id="CAB9505592.1"/>
    </source>
</evidence>
<dbReference type="GO" id="GO:0043022">
    <property type="term" value="F:ribosome binding"/>
    <property type="evidence" value="ECO:0007669"/>
    <property type="project" value="TreeGrafter"/>
</dbReference>
<dbReference type="FunFam" id="2.40.50.140:FF:000795">
    <property type="entry name" value="Eukaryotic translation initiation factor 2 subunit 1"/>
    <property type="match status" value="1"/>
</dbReference>
<dbReference type="InterPro" id="IPR011488">
    <property type="entry name" value="TIF_2_asu"/>
</dbReference>
<dbReference type="SUPFAM" id="SSF110993">
    <property type="entry name" value="eIF-2-alpha, C-terminal domain"/>
    <property type="match status" value="1"/>
</dbReference>
<dbReference type="GO" id="GO:0003743">
    <property type="term" value="F:translation initiation factor activity"/>
    <property type="evidence" value="ECO:0007669"/>
    <property type="project" value="UniProtKB-KW"/>
</dbReference>
<organism evidence="5 6">
    <name type="scientific">Seminavis robusta</name>
    <dbReference type="NCBI Taxonomy" id="568900"/>
    <lineage>
        <taxon>Eukaryota</taxon>
        <taxon>Sar</taxon>
        <taxon>Stramenopiles</taxon>
        <taxon>Ochrophyta</taxon>
        <taxon>Bacillariophyta</taxon>
        <taxon>Bacillariophyceae</taxon>
        <taxon>Bacillariophycidae</taxon>
        <taxon>Naviculales</taxon>
        <taxon>Naviculaceae</taxon>
        <taxon>Seminavis</taxon>
    </lineage>
</organism>
<sequence>MSAEEEAKKEGGDDAPVVSATAALLGPEENGGFRLYLNDDRKNLDCRFYENQFPEIESVVMVNVRSIADMGAYVSLLEYNNIEGMILLSELSRRRIRSIHRLIRVNRNEVVMVLRVDKEKGYIDLSKRRVSPEDVAACEDRFNKAKAVHGVFRHVCERRKFHLEDVYERIGWPLYKKYGHAYDAFRLAISDEKNAVDPFDEIDVPQDLKDEIKTYILRRLAPQPIKIRSDIEVSCFTYEGIDAIRDALFAGMAAGTDNSQIKIKLIAPPIYVMSTTTLEKEVGIALLNSSIGVIREKISAKGGKIDVKMAPKAVSLKEETELQAMMERLALENEEVDGDAPEEE</sequence>
<evidence type="ECO:0000313" key="6">
    <source>
        <dbReference type="Proteomes" id="UP001153069"/>
    </source>
</evidence>
<dbReference type="InterPro" id="IPR024054">
    <property type="entry name" value="TIF2_asu_middle_sf"/>
</dbReference>
<dbReference type="AlphaFoldDB" id="A0A9N8DM49"/>
<dbReference type="InterPro" id="IPR012340">
    <property type="entry name" value="NA-bd_OB-fold"/>
</dbReference>
<dbReference type="GO" id="GO:0033290">
    <property type="term" value="C:eukaryotic 48S preinitiation complex"/>
    <property type="evidence" value="ECO:0007669"/>
    <property type="project" value="TreeGrafter"/>
</dbReference>
<name>A0A9N8DM49_9STRA</name>
<evidence type="ECO:0000256" key="1">
    <source>
        <dbReference type="ARBA" id="ARBA00007223"/>
    </source>
</evidence>
<keyword evidence="2 5" id="KW-0396">Initiation factor</keyword>
<dbReference type="EMBL" id="CAICTM010000235">
    <property type="protein sequence ID" value="CAB9505592.1"/>
    <property type="molecule type" value="Genomic_DNA"/>
</dbReference>
<dbReference type="PANTHER" id="PTHR10602:SF0">
    <property type="entry name" value="EUKARYOTIC TRANSLATION INITIATION FACTOR 2 SUBUNIT 1"/>
    <property type="match status" value="1"/>
</dbReference>
<dbReference type="Gene3D" id="1.10.150.190">
    <property type="entry name" value="Translation initiation factor 2, subunit 1, domain 2"/>
    <property type="match status" value="1"/>
</dbReference>
<dbReference type="SUPFAM" id="SSF116742">
    <property type="entry name" value="eIF2alpha middle domain-like"/>
    <property type="match status" value="1"/>
</dbReference>
<dbReference type="InterPro" id="IPR024055">
    <property type="entry name" value="TIF2_asu_C"/>
</dbReference>